<organism evidence="1">
    <name type="scientific">Brassica napus</name>
    <name type="common">Rape</name>
    <dbReference type="NCBI Taxonomy" id="3708"/>
    <lineage>
        <taxon>Eukaryota</taxon>
        <taxon>Viridiplantae</taxon>
        <taxon>Streptophyta</taxon>
        <taxon>Embryophyta</taxon>
        <taxon>Tracheophyta</taxon>
        <taxon>Spermatophyta</taxon>
        <taxon>Magnoliopsida</taxon>
        <taxon>eudicotyledons</taxon>
        <taxon>Gunneridae</taxon>
        <taxon>Pentapetalae</taxon>
        <taxon>rosids</taxon>
        <taxon>malvids</taxon>
        <taxon>Brassicales</taxon>
        <taxon>Brassicaceae</taxon>
        <taxon>Brassiceae</taxon>
        <taxon>Brassica</taxon>
    </lineage>
</organism>
<sequence>MLSIGVCPETGGFVIVLLSPVGFRRRISVGEDGGGCFKHVSLFFERLTRSLGNQVLLSLLVALNK</sequence>
<proteinExistence type="predicted"/>
<name>A0A816IB42_BRANA</name>
<reference evidence="1" key="1">
    <citation type="submission" date="2021-01" db="EMBL/GenBank/DDBJ databases">
        <authorList>
            <consortium name="Genoscope - CEA"/>
            <person name="William W."/>
        </authorList>
    </citation>
    <scope>NUCLEOTIDE SEQUENCE</scope>
</reference>
<dbReference type="EMBL" id="HG994367">
    <property type="protein sequence ID" value="CAF1705142.1"/>
    <property type="molecule type" value="Genomic_DNA"/>
</dbReference>
<dbReference type="Proteomes" id="UP001295469">
    <property type="component" value="Chromosome C03"/>
</dbReference>
<accession>A0A816IB42</accession>
<protein>
    <submittedName>
        <fullName evidence="1">(rape) hypothetical protein</fullName>
    </submittedName>
</protein>
<dbReference type="AlphaFoldDB" id="A0A816IB42"/>
<gene>
    <name evidence="1" type="ORF">DARMORV10_C03P50430.1</name>
</gene>
<evidence type="ECO:0000313" key="1">
    <source>
        <dbReference type="EMBL" id="CAF1705142.1"/>
    </source>
</evidence>